<dbReference type="Proteomes" id="UP000605259">
    <property type="component" value="Unassembled WGS sequence"/>
</dbReference>
<evidence type="ECO:0000256" key="9">
    <source>
        <dbReference type="SAM" id="Phobius"/>
    </source>
</evidence>
<evidence type="ECO:0000256" key="5">
    <source>
        <dbReference type="ARBA" id="ARBA00022692"/>
    </source>
</evidence>
<feature type="transmembrane region" description="Helical" evidence="9">
    <location>
        <begin position="412"/>
        <end position="432"/>
    </location>
</feature>
<dbReference type="InterPro" id="IPR006043">
    <property type="entry name" value="NCS2"/>
</dbReference>
<keyword evidence="5 8" id="KW-0812">Transmembrane</keyword>
<comment type="caution">
    <text evidence="10">The sequence shown here is derived from an EMBL/GenBank/DDBJ whole genome shotgun (WGS) entry which is preliminary data.</text>
</comment>
<dbReference type="Pfam" id="PF00860">
    <property type="entry name" value="Xan_ur_permease"/>
    <property type="match status" value="1"/>
</dbReference>
<evidence type="ECO:0000256" key="8">
    <source>
        <dbReference type="PIRNR" id="PIRNR005353"/>
    </source>
</evidence>
<evidence type="ECO:0000256" key="6">
    <source>
        <dbReference type="ARBA" id="ARBA00022989"/>
    </source>
</evidence>
<evidence type="ECO:0000256" key="7">
    <source>
        <dbReference type="ARBA" id="ARBA00023136"/>
    </source>
</evidence>
<comment type="subcellular location">
    <subcellularLocation>
        <location evidence="1 8">Cell membrane</location>
        <topology evidence="1 8">Multi-pass membrane protein</topology>
    </subcellularLocation>
</comment>
<dbReference type="PANTHER" id="PTHR43337:SF1">
    <property type="entry name" value="XANTHINE_URACIL PERMEASE C887.17-RELATED"/>
    <property type="match status" value="1"/>
</dbReference>
<evidence type="ECO:0000313" key="10">
    <source>
        <dbReference type="EMBL" id="GGE67651.1"/>
    </source>
</evidence>
<dbReference type="InterPro" id="IPR045018">
    <property type="entry name" value="Azg-like"/>
</dbReference>
<keyword evidence="7 8" id="KW-0472">Membrane</keyword>
<dbReference type="PIRSF" id="PIRSF005353">
    <property type="entry name" value="PbuG"/>
    <property type="match status" value="1"/>
</dbReference>
<dbReference type="InterPro" id="IPR026033">
    <property type="entry name" value="Azg-like_bact_archaea"/>
</dbReference>
<evidence type="ECO:0000256" key="2">
    <source>
        <dbReference type="ARBA" id="ARBA00005697"/>
    </source>
</evidence>
<proteinExistence type="inferred from homology"/>
<reference evidence="10" key="2">
    <citation type="submission" date="2020-09" db="EMBL/GenBank/DDBJ databases">
        <authorList>
            <person name="Sun Q."/>
            <person name="Zhou Y."/>
        </authorList>
    </citation>
    <scope>NUCLEOTIDE SEQUENCE</scope>
    <source>
        <strain evidence="10">CGMCC 1.12698</strain>
    </source>
</reference>
<evidence type="ECO:0000313" key="11">
    <source>
        <dbReference type="Proteomes" id="UP000605259"/>
    </source>
</evidence>
<keyword evidence="6 8" id="KW-1133">Transmembrane helix</keyword>
<feature type="transmembrane region" description="Helical" evidence="9">
    <location>
        <begin position="15"/>
        <end position="35"/>
    </location>
</feature>
<reference evidence="10" key="1">
    <citation type="journal article" date="2014" name="Int. J. Syst. Evol. Microbiol.">
        <title>Complete genome sequence of Corynebacterium casei LMG S-19264T (=DSM 44701T), isolated from a smear-ripened cheese.</title>
        <authorList>
            <consortium name="US DOE Joint Genome Institute (JGI-PGF)"/>
            <person name="Walter F."/>
            <person name="Albersmeier A."/>
            <person name="Kalinowski J."/>
            <person name="Ruckert C."/>
        </authorList>
    </citation>
    <scope>NUCLEOTIDE SEQUENCE</scope>
    <source>
        <strain evidence="10">CGMCC 1.12698</strain>
    </source>
</reference>
<comment type="similarity">
    <text evidence="2 8">Belongs to the nucleobase:cation symporter-2 (NCS2) (TC 2.A.40) family. Azg-like subfamily.</text>
</comment>
<keyword evidence="11" id="KW-1185">Reference proteome</keyword>
<keyword evidence="3 8" id="KW-0813">Transport</keyword>
<dbReference type="GO" id="GO:0005345">
    <property type="term" value="F:purine nucleobase transmembrane transporter activity"/>
    <property type="evidence" value="ECO:0007669"/>
    <property type="project" value="TreeGrafter"/>
</dbReference>
<sequence length="433" mass="45788">MFNLQERNTSVKQEIMAGITTFLTMAYIIVINPMILADAGVPFEQSFTATIIATVIGTLFMAFFANYPIIIGPAMGLNAYFTYSVVKANDDISFMIAFSAVFVTGIIFLLLSLTSFRTKLIEAIPENLKHAIAAGIGLFIAFIGLRLSGIVADHPTNLVALGDFREPSVALALVGLIVTIALMALNINGALFFGMIITGVIAFFTGQLTFTDQIVAIPTLPEGMIVLNPIEAFSDVINYGLYGVVFSFLLVMLFDTTGALLGIVKQAGLLKNNKLEKAGSAFLADSIGTTVGAMFGTSPTAASVESSAGVAAGGRTGLTGITVVALFLITALFSPLVGAISGVSAITAPSLIIVGSFMIRSISQIDWNEFDEAFPAFLVIVSMPLTSSIANGIALGFIAYPIMKLVKGQARAVHPLVYIFAVLFAYQLIFLAH</sequence>
<feature type="transmembrane region" description="Helical" evidence="9">
    <location>
        <begin position="374"/>
        <end position="400"/>
    </location>
</feature>
<dbReference type="PANTHER" id="PTHR43337">
    <property type="entry name" value="XANTHINE/URACIL PERMEASE C887.17-RELATED"/>
    <property type="match status" value="1"/>
</dbReference>
<evidence type="ECO:0000256" key="4">
    <source>
        <dbReference type="ARBA" id="ARBA00022475"/>
    </source>
</evidence>
<organism evidence="10 11">
    <name type="scientific">Priestia taiwanensis</name>
    <dbReference type="NCBI Taxonomy" id="1347902"/>
    <lineage>
        <taxon>Bacteria</taxon>
        <taxon>Bacillati</taxon>
        <taxon>Bacillota</taxon>
        <taxon>Bacilli</taxon>
        <taxon>Bacillales</taxon>
        <taxon>Bacillaceae</taxon>
        <taxon>Priestia</taxon>
    </lineage>
</organism>
<name>A0A917ARL9_9BACI</name>
<feature type="transmembrane region" description="Helical" evidence="9">
    <location>
        <begin position="323"/>
        <end position="354"/>
    </location>
</feature>
<feature type="transmembrane region" description="Helical" evidence="9">
    <location>
        <begin position="190"/>
        <end position="210"/>
    </location>
</feature>
<dbReference type="AlphaFoldDB" id="A0A917ARL9"/>
<accession>A0A917ARL9</accession>
<evidence type="ECO:0000256" key="1">
    <source>
        <dbReference type="ARBA" id="ARBA00004651"/>
    </source>
</evidence>
<gene>
    <name evidence="10" type="ORF">GCM10007140_17150</name>
</gene>
<dbReference type="GO" id="GO:0005886">
    <property type="term" value="C:plasma membrane"/>
    <property type="evidence" value="ECO:0007669"/>
    <property type="project" value="UniProtKB-SubCell"/>
</dbReference>
<keyword evidence="4 8" id="KW-1003">Cell membrane</keyword>
<feature type="transmembrane region" description="Helical" evidence="9">
    <location>
        <begin position="239"/>
        <end position="264"/>
    </location>
</feature>
<dbReference type="RefSeq" id="WP_188387949.1">
    <property type="nucleotide sequence ID" value="NZ_BMFK01000001.1"/>
</dbReference>
<feature type="transmembrane region" description="Helical" evidence="9">
    <location>
        <begin position="167"/>
        <end position="185"/>
    </location>
</feature>
<protein>
    <submittedName>
        <fullName evidence="10">Guanine permease</fullName>
    </submittedName>
</protein>
<dbReference type="EMBL" id="BMFK01000001">
    <property type="protein sequence ID" value="GGE67651.1"/>
    <property type="molecule type" value="Genomic_DNA"/>
</dbReference>
<feature type="transmembrane region" description="Helical" evidence="9">
    <location>
        <begin position="47"/>
        <end position="72"/>
    </location>
</feature>
<feature type="transmembrane region" description="Helical" evidence="9">
    <location>
        <begin position="128"/>
        <end position="147"/>
    </location>
</feature>
<evidence type="ECO:0000256" key="3">
    <source>
        <dbReference type="ARBA" id="ARBA00022448"/>
    </source>
</evidence>
<feature type="transmembrane region" description="Helical" evidence="9">
    <location>
        <begin position="92"/>
        <end position="116"/>
    </location>
</feature>